<dbReference type="EMBL" id="HAED01015462">
    <property type="protein sequence ID" value="SBR01907.1"/>
    <property type="molecule type" value="Transcribed_RNA"/>
</dbReference>
<feature type="non-terminal residue" evidence="2">
    <location>
        <position position="1"/>
    </location>
</feature>
<feature type="transmembrane region" description="Helical" evidence="1">
    <location>
        <begin position="128"/>
        <end position="146"/>
    </location>
</feature>
<gene>
    <name evidence="2" type="primary">AL935274.1</name>
</gene>
<proteinExistence type="predicted"/>
<sequence length="159" mass="18385">RSRRNNLRIFGIREDQEAGNPTEYVEKLLKTELGMQNAELGIQRCHRSLGQKPPAHAPHLIHLLVHLVFKTPQLLLHVNSHRLPSFAEVFFRIYVASHDFLPDSLHASLKRGHRVLGVFIPFPRRHSVLLFVGFPFCGLYLFSFVFPHKYLSKSDVIRS</sequence>
<organism evidence="2">
    <name type="scientific">Nothobranchius kuhntae</name>
    <name type="common">Beira killifish</name>
    <dbReference type="NCBI Taxonomy" id="321403"/>
    <lineage>
        <taxon>Eukaryota</taxon>
        <taxon>Metazoa</taxon>
        <taxon>Chordata</taxon>
        <taxon>Craniata</taxon>
        <taxon>Vertebrata</taxon>
        <taxon>Euteleostomi</taxon>
        <taxon>Actinopterygii</taxon>
        <taxon>Neopterygii</taxon>
        <taxon>Teleostei</taxon>
        <taxon>Neoteleostei</taxon>
        <taxon>Acanthomorphata</taxon>
        <taxon>Ovalentaria</taxon>
        <taxon>Atherinomorphae</taxon>
        <taxon>Cyprinodontiformes</taxon>
        <taxon>Nothobranchiidae</taxon>
        <taxon>Nothobranchius</taxon>
    </lineage>
</organism>
<keyword evidence="1" id="KW-0472">Membrane</keyword>
<reference evidence="2" key="2">
    <citation type="submission" date="2016-06" db="EMBL/GenBank/DDBJ databases">
        <title>The genome of a short-lived fish provides insights into sex chromosome evolution and the genetic control of aging.</title>
        <authorList>
            <person name="Reichwald K."/>
            <person name="Felder M."/>
            <person name="Petzold A."/>
            <person name="Koch P."/>
            <person name="Groth M."/>
            <person name="Platzer M."/>
        </authorList>
    </citation>
    <scope>NUCLEOTIDE SEQUENCE</scope>
    <source>
        <tissue evidence="2">Brain</tissue>
    </source>
</reference>
<keyword evidence="1" id="KW-0812">Transmembrane</keyword>
<accession>A0A1A8IX39</accession>
<evidence type="ECO:0000256" key="1">
    <source>
        <dbReference type="SAM" id="Phobius"/>
    </source>
</evidence>
<dbReference type="Gene3D" id="3.30.70.1820">
    <property type="entry name" value="L1 transposable element, RRM domain"/>
    <property type="match status" value="1"/>
</dbReference>
<dbReference type="AlphaFoldDB" id="A0A1A8IX39"/>
<reference evidence="2" key="1">
    <citation type="submission" date="2016-05" db="EMBL/GenBank/DDBJ databases">
        <authorList>
            <person name="Lavstsen T."/>
            <person name="Jespersen J.S."/>
        </authorList>
    </citation>
    <scope>NUCLEOTIDE SEQUENCE</scope>
    <source>
        <tissue evidence="2">Brain</tissue>
    </source>
</reference>
<evidence type="ECO:0000313" key="2">
    <source>
        <dbReference type="EMBL" id="SBR01907.1"/>
    </source>
</evidence>
<feature type="non-terminal residue" evidence="2">
    <location>
        <position position="159"/>
    </location>
</feature>
<keyword evidence="1" id="KW-1133">Transmembrane helix</keyword>
<name>A0A1A8IX39_NOTKU</name>
<protein>
    <submittedName>
        <fullName evidence="2">Uncharacterized protein</fullName>
    </submittedName>
</protein>